<dbReference type="Proteomes" id="UP000250321">
    <property type="component" value="Unassembled WGS sequence"/>
</dbReference>
<gene>
    <name evidence="1" type="ORF">Pyn_20570</name>
</gene>
<keyword evidence="2" id="KW-1185">Reference proteome</keyword>
<organism evidence="1 2">
    <name type="scientific">Prunus yedoensis var. nudiflora</name>
    <dbReference type="NCBI Taxonomy" id="2094558"/>
    <lineage>
        <taxon>Eukaryota</taxon>
        <taxon>Viridiplantae</taxon>
        <taxon>Streptophyta</taxon>
        <taxon>Embryophyta</taxon>
        <taxon>Tracheophyta</taxon>
        <taxon>Spermatophyta</taxon>
        <taxon>Magnoliopsida</taxon>
        <taxon>eudicotyledons</taxon>
        <taxon>Gunneridae</taxon>
        <taxon>Pentapetalae</taxon>
        <taxon>rosids</taxon>
        <taxon>fabids</taxon>
        <taxon>Rosales</taxon>
        <taxon>Rosaceae</taxon>
        <taxon>Amygdaloideae</taxon>
        <taxon>Amygdaleae</taxon>
        <taxon>Prunus</taxon>
    </lineage>
</organism>
<proteinExistence type="predicted"/>
<comment type="caution">
    <text evidence="1">The sequence shown here is derived from an EMBL/GenBank/DDBJ whole genome shotgun (WGS) entry which is preliminary data.</text>
</comment>
<dbReference type="EMBL" id="PJQY01000860">
    <property type="protein sequence ID" value="PQQ07410.1"/>
    <property type="molecule type" value="Genomic_DNA"/>
</dbReference>
<name>A0A314YMB5_PRUYE</name>
<reference evidence="1 2" key="1">
    <citation type="submission" date="2018-02" db="EMBL/GenBank/DDBJ databases">
        <title>Draft genome of wild Prunus yedoensis var. nudiflora.</title>
        <authorList>
            <person name="Baek S."/>
            <person name="Kim J.-H."/>
            <person name="Choi K."/>
            <person name="Kim G.-B."/>
            <person name="Cho A."/>
            <person name="Jang H."/>
            <person name="Shin C.-H."/>
            <person name="Yu H.-J."/>
            <person name="Mun J.-H."/>
        </authorList>
    </citation>
    <scope>NUCLEOTIDE SEQUENCE [LARGE SCALE GENOMIC DNA]</scope>
    <source>
        <strain evidence="2">cv. Jeju island</strain>
        <tissue evidence="1">Leaf</tissue>
    </source>
</reference>
<dbReference type="AlphaFoldDB" id="A0A314YMB5"/>
<evidence type="ECO:0000313" key="1">
    <source>
        <dbReference type="EMBL" id="PQQ07410.1"/>
    </source>
</evidence>
<sequence length="118" mass="13578">MSNPKLSTKVADVLGFCTMLKDVLSTLMRSSQPPLWPEMNNFFNCFDKSAGLIRHAFLMDPLGRMNYFIQLTSLSGTDKTTLVQLLFHADFSIFAEWDVRLREFGFLLKLYEYPGLQV</sequence>
<protein>
    <submittedName>
        <fullName evidence="1">Uncharacterized protein</fullName>
    </submittedName>
</protein>
<accession>A0A314YMB5</accession>
<evidence type="ECO:0000313" key="2">
    <source>
        <dbReference type="Proteomes" id="UP000250321"/>
    </source>
</evidence>